<protein>
    <submittedName>
        <fullName evidence="1">Uncharacterized protein</fullName>
    </submittedName>
</protein>
<organism evidence="1 2">
    <name type="scientific">Tegillarca granosa</name>
    <name type="common">Malaysian cockle</name>
    <name type="synonym">Anadara granosa</name>
    <dbReference type="NCBI Taxonomy" id="220873"/>
    <lineage>
        <taxon>Eukaryota</taxon>
        <taxon>Metazoa</taxon>
        <taxon>Spiralia</taxon>
        <taxon>Lophotrochozoa</taxon>
        <taxon>Mollusca</taxon>
        <taxon>Bivalvia</taxon>
        <taxon>Autobranchia</taxon>
        <taxon>Pteriomorphia</taxon>
        <taxon>Arcoida</taxon>
        <taxon>Arcoidea</taxon>
        <taxon>Arcidae</taxon>
        <taxon>Tegillarca</taxon>
    </lineage>
</organism>
<reference evidence="1 2" key="1">
    <citation type="submission" date="2022-12" db="EMBL/GenBank/DDBJ databases">
        <title>Chromosome-level genome of Tegillarca granosa.</title>
        <authorList>
            <person name="Kim J."/>
        </authorList>
    </citation>
    <scope>NUCLEOTIDE SEQUENCE [LARGE SCALE GENOMIC DNA]</scope>
    <source>
        <strain evidence="1">Teg-2019</strain>
        <tissue evidence="1">Adductor muscle</tissue>
    </source>
</reference>
<name>A0ABQ9FYA7_TEGGR</name>
<dbReference type="Proteomes" id="UP001217089">
    <property type="component" value="Unassembled WGS sequence"/>
</dbReference>
<comment type="caution">
    <text evidence="1">The sequence shown here is derived from an EMBL/GenBank/DDBJ whole genome shotgun (WGS) entry which is preliminary data.</text>
</comment>
<evidence type="ECO:0000313" key="2">
    <source>
        <dbReference type="Proteomes" id="UP001217089"/>
    </source>
</evidence>
<dbReference type="EMBL" id="JARBDR010000018">
    <property type="protein sequence ID" value="KAJ8322238.1"/>
    <property type="molecule type" value="Genomic_DNA"/>
</dbReference>
<accession>A0ABQ9FYA7</accession>
<keyword evidence="2" id="KW-1185">Reference proteome</keyword>
<proteinExistence type="predicted"/>
<gene>
    <name evidence="1" type="ORF">KUTeg_000709</name>
</gene>
<evidence type="ECO:0000313" key="1">
    <source>
        <dbReference type="EMBL" id="KAJ8322238.1"/>
    </source>
</evidence>
<sequence length="71" mass="8377">MTKRKWNRNTISQFTNLLEEVCDSQTQITIVTSLPSNNVLSMLIQQDKLKQRHNFCDLSIKTDKKIKAEFY</sequence>